<dbReference type="Proteomes" id="UP001170954">
    <property type="component" value="Unassembled WGS sequence"/>
</dbReference>
<dbReference type="InterPro" id="IPR032580">
    <property type="entry name" value="SatD"/>
</dbReference>
<sequence>MTFHLVITGDIIHSRKYDSSEWLPQLEQALKLYSTDFDVFRGDSFQAELPLSNLFSSIFYLKSVIRQKEGMDVRMGIGVGEISYRDSSIKKTSGEAFVNSGKALDSLNKESLAFISPWEELDEQINLILTLSTRLVDQWTANMAEAVQMVMDHPDKSQLEITQLLKRTHQSQVSRELNKANYTKLGQVIQYCTNQLASYVDKSA</sequence>
<comment type="caution">
    <text evidence="1">The sequence shown here is derived from an EMBL/GenBank/DDBJ whole genome shotgun (WGS) entry which is preliminary data.</text>
</comment>
<evidence type="ECO:0000313" key="1">
    <source>
        <dbReference type="EMBL" id="MDM1048764.1"/>
    </source>
</evidence>
<reference evidence="1" key="1">
    <citation type="submission" date="2020-06" db="EMBL/GenBank/DDBJ databases">
        <authorList>
            <person name="Dong N."/>
        </authorList>
    </citation>
    <scope>NUCLEOTIDE SEQUENCE</scope>
    <source>
        <strain evidence="1">R1692</strain>
    </source>
</reference>
<organism evidence="1 2">
    <name type="scientific">Sphingobacterium hotanense</name>
    <dbReference type="NCBI Taxonomy" id="649196"/>
    <lineage>
        <taxon>Bacteria</taxon>
        <taxon>Pseudomonadati</taxon>
        <taxon>Bacteroidota</taxon>
        <taxon>Sphingobacteriia</taxon>
        <taxon>Sphingobacteriales</taxon>
        <taxon>Sphingobacteriaceae</taxon>
        <taxon>Sphingobacterium</taxon>
    </lineage>
</organism>
<reference evidence="1" key="2">
    <citation type="journal article" date="2022" name="Sci. Total Environ.">
        <title>Prevalence, transmission, and molecular epidemiology of tet(X)-positive bacteria among humans, animals, and environmental niches in China: An epidemiological, and genomic-based study.</title>
        <authorList>
            <person name="Dong N."/>
            <person name="Zeng Y."/>
            <person name="Cai C."/>
            <person name="Sun C."/>
            <person name="Lu J."/>
            <person name="Liu C."/>
            <person name="Zhou H."/>
            <person name="Sun Q."/>
            <person name="Shu L."/>
            <person name="Wang H."/>
            <person name="Wang Y."/>
            <person name="Wang S."/>
            <person name="Wu C."/>
            <person name="Chan E.W."/>
            <person name="Chen G."/>
            <person name="Shen Z."/>
            <person name="Chen S."/>
            <person name="Zhang R."/>
        </authorList>
    </citation>
    <scope>NUCLEOTIDE SEQUENCE</scope>
    <source>
        <strain evidence="1">R1692</strain>
    </source>
</reference>
<evidence type="ECO:0008006" key="3">
    <source>
        <dbReference type="Google" id="ProtNLM"/>
    </source>
</evidence>
<dbReference type="Pfam" id="PF16264">
    <property type="entry name" value="SatD"/>
    <property type="match status" value="1"/>
</dbReference>
<accession>A0ABT7NNE7</accession>
<protein>
    <recommendedName>
        <fullName evidence="3">SatD family protein</fullName>
    </recommendedName>
</protein>
<gene>
    <name evidence="1" type="ORF">HX018_11000</name>
</gene>
<name>A0ABT7NNE7_9SPHI</name>
<evidence type="ECO:0000313" key="2">
    <source>
        <dbReference type="Proteomes" id="UP001170954"/>
    </source>
</evidence>
<proteinExistence type="predicted"/>
<dbReference type="EMBL" id="JACAGK010000028">
    <property type="protein sequence ID" value="MDM1048764.1"/>
    <property type="molecule type" value="Genomic_DNA"/>
</dbReference>
<keyword evidence="2" id="KW-1185">Reference proteome</keyword>
<dbReference type="RefSeq" id="WP_149526231.1">
    <property type="nucleotide sequence ID" value="NZ_CP030848.1"/>
</dbReference>